<comment type="caution">
    <text evidence="2">The sequence shown here is derived from an EMBL/GenBank/DDBJ whole genome shotgun (WGS) entry which is preliminary data.</text>
</comment>
<feature type="transmembrane region" description="Helical" evidence="1">
    <location>
        <begin position="56"/>
        <end position="74"/>
    </location>
</feature>
<feature type="transmembrane region" description="Helical" evidence="1">
    <location>
        <begin position="32"/>
        <end position="50"/>
    </location>
</feature>
<keyword evidence="1" id="KW-0472">Membrane</keyword>
<keyword evidence="3" id="KW-1185">Reference proteome</keyword>
<keyword evidence="1" id="KW-1133">Transmembrane helix</keyword>
<gene>
    <name evidence="2" type="ORF">EGK74_00570</name>
</gene>
<reference evidence="2 3" key="1">
    <citation type="submission" date="2018-11" db="EMBL/GenBank/DDBJ databases">
        <title>Neisseria weixii sp. nov. isolated from the rectal contents of plateau pika (Ochotona cruzoniae).</title>
        <authorList>
            <person name="Zhang G."/>
        </authorList>
    </citation>
    <scope>NUCLEOTIDE SEQUENCE [LARGE SCALE GENOMIC DNA]</scope>
    <source>
        <strain evidence="2 3">10009</strain>
    </source>
</reference>
<keyword evidence="1" id="KW-0812">Transmembrane</keyword>
<accession>A0A3N4NHA4</accession>
<dbReference type="KEGG" id="nwx:CGZ65_11940"/>
<organism evidence="2 3">
    <name type="scientific">Neisseria weixii</name>
    <dbReference type="NCBI Taxonomy" id="1853276"/>
    <lineage>
        <taxon>Bacteria</taxon>
        <taxon>Pseudomonadati</taxon>
        <taxon>Pseudomonadota</taxon>
        <taxon>Betaproteobacteria</taxon>
        <taxon>Neisseriales</taxon>
        <taxon>Neisseriaceae</taxon>
        <taxon>Neisseria</taxon>
    </lineage>
</organism>
<evidence type="ECO:0000313" key="3">
    <source>
        <dbReference type="Proteomes" id="UP000272412"/>
    </source>
</evidence>
<dbReference type="EMBL" id="RPFL01000001">
    <property type="protein sequence ID" value="RPD90879.1"/>
    <property type="molecule type" value="Genomic_DNA"/>
</dbReference>
<feature type="transmembrane region" description="Helical" evidence="1">
    <location>
        <begin position="6"/>
        <end position="23"/>
    </location>
</feature>
<proteinExistence type="predicted"/>
<evidence type="ECO:0000256" key="1">
    <source>
        <dbReference type="SAM" id="Phobius"/>
    </source>
</evidence>
<sequence length="75" mass="8513">MENKAIGIKVFFCVVFLVVSYLIRQEFIARNIADGSFIVALSAIIFIWSVPVHKALFKYGIAFFSIAYICLYSIL</sequence>
<evidence type="ECO:0000313" key="2">
    <source>
        <dbReference type="EMBL" id="RPD90879.1"/>
    </source>
</evidence>
<dbReference type="Proteomes" id="UP000272412">
    <property type="component" value="Unassembled WGS sequence"/>
</dbReference>
<protein>
    <submittedName>
        <fullName evidence="2">Uncharacterized protein</fullName>
    </submittedName>
</protein>
<dbReference type="AlphaFoldDB" id="A0A3N4NHA4"/>
<name>A0A3N4NHA4_9NEIS</name>